<gene>
    <name evidence="1" type="ORF">CCY01nite_18010</name>
</gene>
<dbReference type="OrthoDB" id="9946729at2"/>
<dbReference type="AlphaFoldDB" id="A0A512RIL1"/>
<evidence type="ECO:0000313" key="1">
    <source>
        <dbReference type="EMBL" id="GEP95541.1"/>
    </source>
</evidence>
<dbReference type="Proteomes" id="UP000321436">
    <property type="component" value="Unassembled WGS sequence"/>
</dbReference>
<accession>A0A512RIL1</accession>
<comment type="caution">
    <text evidence="1">The sequence shown here is derived from an EMBL/GenBank/DDBJ whole genome shotgun (WGS) entry which is preliminary data.</text>
</comment>
<reference evidence="1 2" key="1">
    <citation type="submission" date="2019-07" db="EMBL/GenBank/DDBJ databases">
        <title>Whole genome shotgun sequence of Chitinophaga cymbidii NBRC 109752.</title>
        <authorList>
            <person name="Hosoyama A."/>
            <person name="Uohara A."/>
            <person name="Ohji S."/>
            <person name="Ichikawa N."/>
        </authorList>
    </citation>
    <scope>NUCLEOTIDE SEQUENCE [LARGE SCALE GENOMIC DNA]</scope>
    <source>
        <strain evidence="1 2">NBRC 109752</strain>
    </source>
</reference>
<sequence>MKGDQIDKLETKVLALRKIADDMLEEVRQARASVPAGKRKKQLIDREADLIARLASGRYKPAAAKNKP</sequence>
<dbReference type="RefSeq" id="WP_146859873.1">
    <property type="nucleotide sequence ID" value="NZ_BKAU01000001.1"/>
</dbReference>
<keyword evidence="2" id="KW-1185">Reference proteome</keyword>
<evidence type="ECO:0000313" key="2">
    <source>
        <dbReference type="Proteomes" id="UP000321436"/>
    </source>
</evidence>
<dbReference type="EMBL" id="BKAU01000001">
    <property type="protein sequence ID" value="GEP95541.1"/>
    <property type="molecule type" value="Genomic_DNA"/>
</dbReference>
<protein>
    <submittedName>
        <fullName evidence="1">Uncharacterized protein</fullName>
    </submittedName>
</protein>
<proteinExistence type="predicted"/>
<organism evidence="1 2">
    <name type="scientific">Chitinophaga cymbidii</name>
    <dbReference type="NCBI Taxonomy" id="1096750"/>
    <lineage>
        <taxon>Bacteria</taxon>
        <taxon>Pseudomonadati</taxon>
        <taxon>Bacteroidota</taxon>
        <taxon>Chitinophagia</taxon>
        <taxon>Chitinophagales</taxon>
        <taxon>Chitinophagaceae</taxon>
        <taxon>Chitinophaga</taxon>
    </lineage>
</organism>
<name>A0A512RIL1_9BACT</name>